<evidence type="ECO:0000313" key="2">
    <source>
        <dbReference type="Proteomes" id="UP000789405"/>
    </source>
</evidence>
<proteinExistence type="predicted"/>
<sequence length="319" mass="36222">MVNIFKANQREKEIDAARCKGNWNAIPELARKYRKHILEQTVLAELALVKAIEKTKEIYDNDSPNRITMPTTVDESLVSDVFAKLESALSQASGQEKETLSTNFVPSQIPVGYNFVLIIQGLAIKGMAQETFGNFDGADGAIAYYDQVVALLAQYSGEKQEQLANWTEDVLYRASLLKVRLGDVRGALQAFRTYQHYSTSSWGEKFRLNKRAVIFMNFIKFLSKTYQEKTYIPPSEPTAFTLNEQSAIYTPHTFRVELTSLHTLYENVLYQITSFPKAGEINRRVLEMVDQIMSDWVVLNGGTTTEMRGLVEVRSLLIF</sequence>
<name>A0A9N9AJW4_9GLOM</name>
<dbReference type="Proteomes" id="UP000789405">
    <property type="component" value="Unassembled WGS sequence"/>
</dbReference>
<reference evidence="1" key="1">
    <citation type="submission" date="2021-06" db="EMBL/GenBank/DDBJ databases">
        <authorList>
            <person name="Kallberg Y."/>
            <person name="Tangrot J."/>
            <person name="Rosling A."/>
        </authorList>
    </citation>
    <scope>NUCLEOTIDE SEQUENCE</scope>
    <source>
        <strain evidence="1">MA453B</strain>
    </source>
</reference>
<dbReference type="InterPro" id="IPR051722">
    <property type="entry name" value="Endocytosis_PI4K-reg_protein"/>
</dbReference>
<evidence type="ECO:0000313" key="1">
    <source>
        <dbReference type="EMBL" id="CAG8530734.1"/>
    </source>
</evidence>
<keyword evidence="2" id="KW-1185">Reference proteome</keyword>
<dbReference type="AlphaFoldDB" id="A0A9N9AJW4"/>
<dbReference type="EMBL" id="CAJVPY010001645">
    <property type="protein sequence ID" value="CAG8530734.1"/>
    <property type="molecule type" value="Genomic_DNA"/>
</dbReference>
<dbReference type="PANTHER" id="PTHR23083:SF464">
    <property type="entry name" value="TETRATRICOPEPTIDE REPEAT DOMAIN 7, ISOFORM A"/>
    <property type="match status" value="1"/>
</dbReference>
<dbReference type="OrthoDB" id="29013at2759"/>
<comment type="caution">
    <text evidence="1">The sequence shown here is derived from an EMBL/GenBank/DDBJ whole genome shotgun (WGS) entry which is preliminary data.</text>
</comment>
<gene>
    <name evidence="1" type="ORF">DERYTH_LOCUS4330</name>
</gene>
<dbReference type="PANTHER" id="PTHR23083">
    <property type="entry name" value="TETRATRICOPEPTIDE REPEAT PROTEIN, TPR"/>
    <property type="match status" value="1"/>
</dbReference>
<accession>A0A9N9AJW4</accession>
<organism evidence="1 2">
    <name type="scientific">Dentiscutata erythropus</name>
    <dbReference type="NCBI Taxonomy" id="1348616"/>
    <lineage>
        <taxon>Eukaryota</taxon>
        <taxon>Fungi</taxon>
        <taxon>Fungi incertae sedis</taxon>
        <taxon>Mucoromycota</taxon>
        <taxon>Glomeromycotina</taxon>
        <taxon>Glomeromycetes</taxon>
        <taxon>Diversisporales</taxon>
        <taxon>Gigasporaceae</taxon>
        <taxon>Dentiscutata</taxon>
    </lineage>
</organism>
<protein>
    <submittedName>
        <fullName evidence="1">8928_t:CDS:1</fullName>
    </submittedName>
</protein>